<evidence type="ECO:0000256" key="6">
    <source>
        <dbReference type="ARBA" id="ARBA00023136"/>
    </source>
</evidence>
<evidence type="ECO:0000256" key="7">
    <source>
        <dbReference type="SAM" id="Phobius"/>
    </source>
</evidence>
<organism evidence="8 9">
    <name type="scientific">Falsiroseomonas oleicola</name>
    <dbReference type="NCBI Taxonomy" id="2801474"/>
    <lineage>
        <taxon>Bacteria</taxon>
        <taxon>Pseudomonadati</taxon>
        <taxon>Pseudomonadota</taxon>
        <taxon>Alphaproteobacteria</taxon>
        <taxon>Acetobacterales</taxon>
        <taxon>Roseomonadaceae</taxon>
        <taxon>Falsiroseomonas</taxon>
    </lineage>
</organism>
<dbReference type="PANTHER" id="PTHR30065:SF8">
    <property type="entry name" value="FLAGELLAR BIOSYNTHETIC PROTEIN FLIR"/>
    <property type="match status" value="1"/>
</dbReference>
<proteinExistence type="inferred from homology"/>
<dbReference type="EMBL" id="JAERQM010000004">
    <property type="protein sequence ID" value="MBU8545005.1"/>
    <property type="molecule type" value="Genomic_DNA"/>
</dbReference>
<feature type="transmembrane region" description="Helical" evidence="7">
    <location>
        <begin position="45"/>
        <end position="65"/>
    </location>
</feature>
<feature type="transmembrane region" description="Helical" evidence="7">
    <location>
        <begin position="191"/>
        <end position="212"/>
    </location>
</feature>
<keyword evidence="6 7" id="KW-0472">Membrane</keyword>
<keyword evidence="4 7" id="KW-0812">Transmembrane</keyword>
<reference evidence="8 9" key="1">
    <citation type="submission" date="2021-01" db="EMBL/GenBank/DDBJ databases">
        <title>Roseomonas sp. nov, a bacterium isolated from an oil production mixture in Yumen Oilfield.</title>
        <authorList>
            <person name="Wu D."/>
        </authorList>
    </citation>
    <scope>NUCLEOTIDE SEQUENCE [LARGE SCALE GENOMIC DNA]</scope>
    <source>
        <strain evidence="8 9">ROY-5-3</strain>
    </source>
</reference>
<evidence type="ECO:0000256" key="5">
    <source>
        <dbReference type="ARBA" id="ARBA00022989"/>
    </source>
</evidence>
<dbReference type="RefSeq" id="WP_216876719.1">
    <property type="nucleotide sequence ID" value="NZ_JAERQM010000004.1"/>
</dbReference>
<dbReference type="Proteomes" id="UP000689967">
    <property type="component" value="Unassembled WGS sequence"/>
</dbReference>
<feature type="transmembrane region" description="Helical" evidence="7">
    <location>
        <begin position="85"/>
        <end position="118"/>
    </location>
</feature>
<keyword evidence="8" id="KW-0966">Cell projection</keyword>
<dbReference type="InterPro" id="IPR002010">
    <property type="entry name" value="T3SS_IM_R"/>
</dbReference>
<evidence type="ECO:0000256" key="2">
    <source>
        <dbReference type="ARBA" id="ARBA00009772"/>
    </source>
</evidence>
<sequence length="260" mass="25897">MNEADLALVQSLPALAFQAVLLFARLGAAVMLLPGLGEQEVPMTLRLGLGVALLALLFPLVGPGLPAAPDDPAEAARLLAVEVVVGLWIGGLARLAMTAFAMAGQAVSALIGLGGLLVVDPALGAQATALGRAFGLLAVVLVLSLGLHGIALSALVQSYAVLPAGDPFPAGPGAEALAQAGADSLSLALRLSAPFVIGAVVLNVALGLLARLAPQVQTFFVAVPGQILAGLALLGLLAPPMIASFAEALRASFLTLPGLR</sequence>
<comment type="subcellular location">
    <subcellularLocation>
        <location evidence="1">Cell membrane</location>
        <topology evidence="1">Multi-pass membrane protein</topology>
    </subcellularLocation>
</comment>
<feature type="transmembrane region" description="Helical" evidence="7">
    <location>
        <begin position="219"/>
        <end position="242"/>
    </location>
</feature>
<evidence type="ECO:0000313" key="8">
    <source>
        <dbReference type="EMBL" id="MBU8545005.1"/>
    </source>
</evidence>
<accession>A0ABS6HCG3</accession>
<keyword evidence="3" id="KW-1003">Cell membrane</keyword>
<keyword evidence="5 7" id="KW-1133">Transmembrane helix</keyword>
<keyword evidence="9" id="KW-1185">Reference proteome</keyword>
<keyword evidence="8" id="KW-0282">Flagellum</keyword>
<feature type="transmembrane region" description="Helical" evidence="7">
    <location>
        <begin position="130"/>
        <end position="156"/>
    </location>
</feature>
<evidence type="ECO:0000256" key="1">
    <source>
        <dbReference type="ARBA" id="ARBA00004651"/>
    </source>
</evidence>
<evidence type="ECO:0000313" key="9">
    <source>
        <dbReference type="Proteomes" id="UP000689967"/>
    </source>
</evidence>
<comment type="similarity">
    <text evidence="2">Belongs to the FliR/MopE/SpaR family.</text>
</comment>
<protein>
    <submittedName>
        <fullName evidence="8">Flagellar biosynthetic protein FliR</fullName>
    </submittedName>
</protein>
<name>A0ABS6HCG3_9PROT</name>
<keyword evidence="8" id="KW-0969">Cilium</keyword>
<dbReference type="PANTHER" id="PTHR30065">
    <property type="entry name" value="FLAGELLAR BIOSYNTHETIC PROTEIN FLIR"/>
    <property type="match status" value="1"/>
</dbReference>
<gene>
    <name evidence="8" type="ORF">JJQ90_14895</name>
</gene>
<evidence type="ECO:0000256" key="4">
    <source>
        <dbReference type="ARBA" id="ARBA00022692"/>
    </source>
</evidence>
<evidence type="ECO:0000256" key="3">
    <source>
        <dbReference type="ARBA" id="ARBA00022475"/>
    </source>
</evidence>
<dbReference type="Pfam" id="PF01311">
    <property type="entry name" value="Bac_export_1"/>
    <property type="match status" value="1"/>
</dbReference>
<comment type="caution">
    <text evidence="8">The sequence shown here is derived from an EMBL/GenBank/DDBJ whole genome shotgun (WGS) entry which is preliminary data.</text>
</comment>
<feature type="transmembrane region" description="Helical" evidence="7">
    <location>
        <begin position="12"/>
        <end position="33"/>
    </location>
</feature>